<gene>
    <name evidence="2" type="ORF">BCV69DRAFT_85577</name>
</gene>
<evidence type="ECO:0000256" key="1">
    <source>
        <dbReference type="SAM" id="MobiDB-lite"/>
    </source>
</evidence>
<dbReference type="GeneID" id="37017315"/>
<protein>
    <submittedName>
        <fullName evidence="2">Uncharacterized protein</fullName>
    </submittedName>
</protein>
<feature type="region of interest" description="Disordered" evidence="1">
    <location>
        <begin position="81"/>
        <end position="185"/>
    </location>
</feature>
<feature type="region of interest" description="Disordered" evidence="1">
    <location>
        <begin position="252"/>
        <end position="271"/>
    </location>
</feature>
<feature type="region of interest" description="Disordered" evidence="1">
    <location>
        <begin position="328"/>
        <end position="363"/>
    </location>
</feature>
<dbReference type="RefSeq" id="XP_025345281.1">
    <property type="nucleotide sequence ID" value="XM_025495581.1"/>
</dbReference>
<evidence type="ECO:0000313" key="3">
    <source>
        <dbReference type="Proteomes" id="UP000245942"/>
    </source>
</evidence>
<feature type="region of interest" description="Disordered" evidence="1">
    <location>
        <begin position="199"/>
        <end position="239"/>
    </location>
</feature>
<feature type="compositionally biased region" description="Basic and acidic residues" evidence="1">
    <location>
        <begin position="81"/>
        <end position="99"/>
    </location>
</feature>
<feature type="compositionally biased region" description="Gly residues" evidence="1">
    <location>
        <begin position="330"/>
        <end position="346"/>
    </location>
</feature>
<evidence type="ECO:0000313" key="2">
    <source>
        <dbReference type="EMBL" id="PWN18121.1"/>
    </source>
</evidence>
<feature type="compositionally biased region" description="Polar residues" evidence="1">
    <location>
        <begin position="225"/>
        <end position="234"/>
    </location>
</feature>
<reference evidence="2 3" key="1">
    <citation type="journal article" date="2018" name="Mol. Biol. Evol.">
        <title>Broad Genomic Sampling Reveals a Smut Pathogenic Ancestry of the Fungal Clade Ustilaginomycotina.</title>
        <authorList>
            <person name="Kijpornyongpan T."/>
            <person name="Mondo S.J."/>
            <person name="Barry K."/>
            <person name="Sandor L."/>
            <person name="Lee J."/>
            <person name="Lipzen A."/>
            <person name="Pangilinan J."/>
            <person name="LaButti K."/>
            <person name="Hainaut M."/>
            <person name="Henrissat B."/>
            <person name="Grigoriev I.V."/>
            <person name="Spatafora J.W."/>
            <person name="Aime M.C."/>
        </authorList>
    </citation>
    <scope>NUCLEOTIDE SEQUENCE [LARGE SCALE GENOMIC DNA]</scope>
    <source>
        <strain evidence="2 3">MCA 4718</strain>
    </source>
</reference>
<feature type="compositionally biased region" description="Low complexity" evidence="1">
    <location>
        <begin position="143"/>
        <end position="152"/>
    </location>
</feature>
<organism evidence="2 3">
    <name type="scientific">Pseudomicrostroma glucosiphilum</name>
    <dbReference type="NCBI Taxonomy" id="1684307"/>
    <lineage>
        <taxon>Eukaryota</taxon>
        <taxon>Fungi</taxon>
        <taxon>Dikarya</taxon>
        <taxon>Basidiomycota</taxon>
        <taxon>Ustilaginomycotina</taxon>
        <taxon>Exobasidiomycetes</taxon>
        <taxon>Microstromatales</taxon>
        <taxon>Microstromatales incertae sedis</taxon>
        <taxon>Pseudomicrostroma</taxon>
    </lineage>
</organism>
<name>A0A316U0T5_9BASI</name>
<accession>A0A316U0T5</accession>
<dbReference type="EMBL" id="KZ819338">
    <property type="protein sequence ID" value="PWN18121.1"/>
    <property type="molecule type" value="Genomic_DNA"/>
</dbReference>
<sequence length="363" mass="38386">MGCVSSRPASHASPLARLSSLISSLAWHLSSLLNNFYNLHVAPLLNLDSPSAFYSRPSAGAGESKGILPVRYRPDKRFRQQMDVERRRRRATEAAEKAGEGLLNHVDDDDGETEACHGLDGELALTPLESDSGHKAAKRRSAPPRYAPRSEPNVLTSGEPSLLIERQQQQQQRRTGPISGHDHAPPLAKVQNRAVTMSDTAPVLTRPSPAFLLEEDNKPRRSNKTESATPSASPRGSMDVRRQALAFSNSQSAYNMHGTRPPSLDFGPTGLPLSRTATALSGTGLVGEGTPRTSISDMASAACSRKNAAKERKLWREEIDKVAKRKVVGWTGGGGGGGGGGAGAGAGQLPAKRSSLGPGAGAA</sequence>
<dbReference type="Proteomes" id="UP000245942">
    <property type="component" value="Unassembled WGS sequence"/>
</dbReference>
<dbReference type="AlphaFoldDB" id="A0A316U0T5"/>
<keyword evidence="3" id="KW-1185">Reference proteome</keyword>
<proteinExistence type="predicted"/>